<comment type="similarity">
    <text evidence="4">Belongs to the GPI family.</text>
</comment>
<feature type="compositionally biased region" description="Low complexity" evidence="5">
    <location>
        <begin position="259"/>
        <end position="281"/>
    </location>
</feature>
<protein>
    <recommendedName>
        <fullName evidence="4">Glucose-6-phosphate isomerase</fullName>
        <ecNumber evidence="4">5.3.1.9</ecNumber>
    </recommendedName>
</protein>
<dbReference type="PANTHER" id="PTHR11469">
    <property type="entry name" value="GLUCOSE-6-PHOSPHATE ISOMERASE"/>
    <property type="match status" value="1"/>
</dbReference>
<dbReference type="Gene3D" id="3.40.50.10490">
    <property type="entry name" value="Glucose-6-phosphate isomerase like protein, domain 1"/>
    <property type="match status" value="3"/>
</dbReference>
<dbReference type="Pfam" id="PF00342">
    <property type="entry name" value="PGI"/>
    <property type="match status" value="2"/>
</dbReference>
<feature type="region of interest" description="Disordered" evidence="5">
    <location>
        <begin position="138"/>
        <end position="160"/>
    </location>
</feature>
<dbReference type="InterPro" id="IPR035476">
    <property type="entry name" value="SIS_PGI_1"/>
</dbReference>
<dbReference type="InterPro" id="IPR046348">
    <property type="entry name" value="SIS_dom_sf"/>
</dbReference>
<organism evidence="6">
    <name type="scientific">Pseudo-nitzschia australis</name>
    <dbReference type="NCBI Taxonomy" id="44445"/>
    <lineage>
        <taxon>Eukaryota</taxon>
        <taxon>Sar</taxon>
        <taxon>Stramenopiles</taxon>
        <taxon>Ochrophyta</taxon>
        <taxon>Bacillariophyta</taxon>
        <taxon>Bacillariophyceae</taxon>
        <taxon>Bacillariophycidae</taxon>
        <taxon>Bacillariales</taxon>
        <taxon>Bacillariaceae</taxon>
        <taxon>Pseudo-nitzschia</taxon>
    </lineage>
</organism>
<feature type="region of interest" description="Disordered" evidence="5">
    <location>
        <begin position="259"/>
        <end position="290"/>
    </location>
</feature>
<name>A0A7S4ARN3_9STRA</name>
<dbReference type="CDD" id="cd05015">
    <property type="entry name" value="SIS_PGI_1"/>
    <property type="match status" value="1"/>
</dbReference>
<dbReference type="PANTHER" id="PTHR11469:SF1">
    <property type="entry name" value="GLUCOSE-6-PHOSPHATE ISOMERASE"/>
    <property type="match status" value="1"/>
</dbReference>
<dbReference type="InterPro" id="IPR023096">
    <property type="entry name" value="G6P_Isomerase_C"/>
</dbReference>
<dbReference type="GO" id="GO:0004347">
    <property type="term" value="F:glucose-6-phosphate isomerase activity"/>
    <property type="evidence" value="ECO:0007669"/>
    <property type="project" value="UniProtKB-EC"/>
</dbReference>
<reference evidence="6" key="1">
    <citation type="submission" date="2021-01" db="EMBL/GenBank/DDBJ databases">
        <authorList>
            <person name="Corre E."/>
            <person name="Pelletier E."/>
            <person name="Niang G."/>
            <person name="Scheremetjew M."/>
            <person name="Finn R."/>
            <person name="Kale V."/>
            <person name="Holt S."/>
            <person name="Cochrane G."/>
            <person name="Meng A."/>
            <person name="Brown T."/>
            <person name="Cohen L."/>
        </authorList>
    </citation>
    <scope>NUCLEOTIDE SEQUENCE</scope>
    <source>
        <strain evidence="6">10249 10 AB</strain>
    </source>
</reference>
<dbReference type="FunFam" id="3.40.50.10490:FF:000060">
    <property type="entry name" value="Glucose-6-phosphate isomerase"/>
    <property type="match status" value="1"/>
</dbReference>
<dbReference type="InterPro" id="IPR035482">
    <property type="entry name" value="SIS_PGI_2"/>
</dbReference>
<sequence length="752" mass="84147">MSSAHSQRHRSYGTNTSWVSSFDSINQSNRYYGEQHQHGGGIQQQQQQNRYMYYPKCTDVPQFDELHNAAAEFHCDEKLHLRYLCNDTARCSGLTAVHVSAMPSSLSEEDEELFFQNNSSNSSIRGVNRRNSMEDFDVVDHVGGHDPDDDDDDDDDYRRGASNEQQSLLQRFGNRSKIVLDYSRQQVTGETMEKLFDLADAVHFTERRQAFRTGERINVTEGKPVLHHVLRMPKGYDFPPIKINNRYVNDSDINGINAGSNYGNNNNNNNGTGHDNNNGNNSTTDSLENSSEDVLAAVHEVRDRIEIFSRQIRSLDHSIGLRGVTNKRITDTVVVSSSGGMHLGIEFVHHALSADKRASKAAEGRRLHFLSNIDPVDVFLTTRDLDPERTMVVIISKDFANSIELSNFRSIRYWLRSKLQSSTGGEVITEAKVTEKHIMGVTCCTSPEQCMGIPEQNLFRIWDWVIGRFSVCSAVGVLPLSLQYSYEIVSEFLNGAHDMDEHFFNAPLRDNIPVLLGLLGVWNSTFMGYTTRAHIPYAQALRGLSTYVQLVDMESNGKRVAVDGTELLHLTGEISLGEPGGGTTNHPFFQLMHQGRVIPADFIGFMESPRPQELPGEAVSSHDELMCNFFGQPDSLAYGKELMDLVQEGVPVGLREHMVFSGNRPSSSILMTRLDPFSVGQLVALYEHRTAVQGFLWGINSFDQFGIQLGCTMSSKIRQQLAVSRRTGATVQGFNQSTSSLLEVYLAHGHGK</sequence>
<dbReference type="HAMAP" id="MF_00473">
    <property type="entry name" value="G6P_isomerase"/>
    <property type="match status" value="1"/>
</dbReference>
<dbReference type="GO" id="GO:0005829">
    <property type="term" value="C:cytosol"/>
    <property type="evidence" value="ECO:0007669"/>
    <property type="project" value="TreeGrafter"/>
</dbReference>
<evidence type="ECO:0000256" key="2">
    <source>
        <dbReference type="ARBA" id="ARBA00023152"/>
    </source>
</evidence>
<dbReference type="EC" id="5.3.1.9" evidence="4"/>
<dbReference type="GO" id="GO:0006096">
    <property type="term" value="P:glycolytic process"/>
    <property type="evidence" value="ECO:0007669"/>
    <property type="project" value="UniProtKB-UniPathway"/>
</dbReference>
<evidence type="ECO:0000313" key="6">
    <source>
        <dbReference type="EMBL" id="CAE0724000.1"/>
    </source>
</evidence>
<dbReference type="PROSITE" id="PS51463">
    <property type="entry name" value="P_GLUCOSE_ISOMERASE_3"/>
    <property type="match status" value="1"/>
</dbReference>
<dbReference type="GO" id="GO:0097367">
    <property type="term" value="F:carbohydrate derivative binding"/>
    <property type="evidence" value="ECO:0007669"/>
    <property type="project" value="InterPro"/>
</dbReference>
<gene>
    <name evidence="6" type="ORF">PAUS00366_LOCUS16756</name>
</gene>
<evidence type="ECO:0000256" key="4">
    <source>
        <dbReference type="RuleBase" id="RU000612"/>
    </source>
</evidence>
<comment type="pathway">
    <text evidence="4">Carbohydrate degradation; glycolysis; D-glyceraldehyde 3-phosphate and glycerone phosphate from D-glucose: step 2/4.</text>
</comment>
<dbReference type="UniPathway" id="UPA00109">
    <property type="reaction ID" value="UER00181"/>
</dbReference>
<evidence type="ECO:0000256" key="1">
    <source>
        <dbReference type="ARBA" id="ARBA00022432"/>
    </source>
</evidence>
<dbReference type="Gene3D" id="1.10.1390.10">
    <property type="match status" value="1"/>
</dbReference>
<dbReference type="SUPFAM" id="SSF53697">
    <property type="entry name" value="SIS domain"/>
    <property type="match status" value="2"/>
</dbReference>
<keyword evidence="1 4" id="KW-0312">Gluconeogenesis</keyword>
<dbReference type="InterPro" id="IPR001672">
    <property type="entry name" value="G6P_Isomerase"/>
</dbReference>
<dbReference type="AlphaFoldDB" id="A0A7S4ARN3"/>
<evidence type="ECO:0000256" key="3">
    <source>
        <dbReference type="ARBA" id="ARBA00023235"/>
    </source>
</evidence>
<accession>A0A7S4ARN3</accession>
<dbReference type="EMBL" id="HBIX01024207">
    <property type="protein sequence ID" value="CAE0724000.1"/>
    <property type="molecule type" value="Transcribed_RNA"/>
</dbReference>
<dbReference type="GO" id="GO:0051156">
    <property type="term" value="P:glucose 6-phosphate metabolic process"/>
    <property type="evidence" value="ECO:0007669"/>
    <property type="project" value="TreeGrafter"/>
</dbReference>
<keyword evidence="2 4" id="KW-0324">Glycolysis</keyword>
<dbReference type="GO" id="GO:0048029">
    <property type="term" value="F:monosaccharide binding"/>
    <property type="evidence" value="ECO:0007669"/>
    <property type="project" value="TreeGrafter"/>
</dbReference>
<keyword evidence="3 4" id="KW-0413">Isomerase</keyword>
<comment type="catalytic activity">
    <reaction evidence="4">
        <text>alpha-D-glucose 6-phosphate = beta-D-fructose 6-phosphate</text>
        <dbReference type="Rhea" id="RHEA:11816"/>
        <dbReference type="ChEBI" id="CHEBI:57634"/>
        <dbReference type="ChEBI" id="CHEBI:58225"/>
        <dbReference type="EC" id="5.3.1.9"/>
    </reaction>
</comment>
<dbReference type="PRINTS" id="PR00662">
    <property type="entry name" value="G6PISOMERASE"/>
</dbReference>
<proteinExistence type="inferred from homology"/>
<evidence type="ECO:0000256" key="5">
    <source>
        <dbReference type="SAM" id="MobiDB-lite"/>
    </source>
</evidence>
<dbReference type="CDD" id="cd05016">
    <property type="entry name" value="SIS_PGI_2"/>
    <property type="match status" value="1"/>
</dbReference>
<dbReference type="GO" id="GO:0006094">
    <property type="term" value="P:gluconeogenesis"/>
    <property type="evidence" value="ECO:0007669"/>
    <property type="project" value="UniProtKB-KW"/>
</dbReference>